<sequence>MNTKHIIPLALGGLLGLGAFTTLQAQNTSTVNQSGKNQSTDVQQKGAGNNSVITQRTGTAGVMNEGNKAITFQQANSTSQTNQATINQLNGADFNQGTIRQTTGSGNTATIDQNGGNGFRSGGAQLYGGSPVGPGPANAGNEASITQTGSGNGDVNAGSVTSIRQNAGIAGASAANSATIQQIGSNNGSTVIDQNNLSIQNRATIRQGAVNGGVTNNGAVVLQTNNSQRNGATVGQEGSAKVAEVRQTDVSTDNRVNVKQTDVNGVALVYQTNNATYNEATVEQTGAGSGNGATVFQTDQSHYNQATIGQTGQNSAAFIDQSTQSANNKAAIEQGAGGSNNSAAIVQTYAYAGGSAGANTGLGTSNQASIVQNRTTTATTGNLAQVQQGFSGGISPVTGLNVISSGNQATINQENDMNATNLVQGGTANTATVAQKGNSTLRGLPTDPMITNPALQYGNNNGLTVTQTGTTTIANMANVNQIGNNNTGTITQTGSN</sequence>
<feature type="signal peptide" evidence="2">
    <location>
        <begin position="1"/>
        <end position="25"/>
    </location>
</feature>
<organism evidence="3 4">
    <name type="scientific">Fibrella aquatilis</name>
    <dbReference type="NCBI Taxonomy" id="2817059"/>
    <lineage>
        <taxon>Bacteria</taxon>
        <taxon>Pseudomonadati</taxon>
        <taxon>Bacteroidota</taxon>
        <taxon>Cytophagia</taxon>
        <taxon>Cytophagales</taxon>
        <taxon>Spirosomataceae</taxon>
        <taxon>Fibrella</taxon>
    </lineage>
</organism>
<dbReference type="AlphaFoldDB" id="A0A939G7Q3"/>
<feature type="region of interest" description="Disordered" evidence="1">
    <location>
        <begin position="29"/>
        <end position="48"/>
    </location>
</feature>
<evidence type="ECO:0000313" key="3">
    <source>
        <dbReference type="EMBL" id="MBO0931581.1"/>
    </source>
</evidence>
<feature type="compositionally biased region" description="Polar residues" evidence="1">
    <location>
        <begin position="95"/>
        <end position="114"/>
    </location>
</feature>
<comment type="caution">
    <text evidence="3">The sequence shown here is derived from an EMBL/GenBank/DDBJ whole genome shotgun (WGS) entry which is preliminary data.</text>
</comment>
<evidence type="ECO:0000256" key="1">
    <source>
        <dbReference type="SAM" id="MobiDB-lite"/>
    </source>
</evidence>
<evidence type="ECO:0000256" key="2">
    <source>
        <dbReference type="SAM" id="SignalP"/>
    </source>
</evidence>
<dbReference type="EMBL" id="JAFMYU010000007">
    <property type="protein sequence ID" value="MBO0931581.1"/>
    <property type="molecule type" value="Genomic_DNA"/>
</dbReference>
<dbReference type="Proteomes" id="UP000664795">
    <property type="component" value="Unassembled WGS sequence"/>
</dbReference>
<proteinExistence type="predicted"/>
<accession>A0A939G7Q3</accession>
<keyword evidence="2" id="KW-0732">Signal</keyword>
<feature type="chain" id="PRO_5036983477" description="Curlin associated repeat-containing protein" evidence="2">
    <location>
        <begin position="26"/>
        <end position="496"/>
    </location>
</feature>
<keyword evidence="4" id="KW-1185">Reference proteome</keyword>
<name>A0A939G7Q3_9BACT</name>
<evidence type="ECO:0008006" key="5">
    <source>
        <dbReference type="Google" id="ProtNLM"/>
    </source>
</evidence>
<dbReference type="RefSeq" id="WP_207335544.1">
    <property type="nucleotide sequence ID" value="NZ_JAFMYU010000007.1"/>
</dbReference>
<reference evidence="3 4" key="1">
    <citation type="submission" date="2021-03" db="EMBL/GenBank/DDBJ databases">
        <title>Fibrella sp. HMF5036 genome sequencing and assembly.</title>
        <authorList>
            <person name="Kang H."/>
            <person name="Kim H."/>
            <person name="Bae S."/>
            <person name="Joh K."/>
        </authorList>
    </citation>
    <scope>NUCLEOTIDE SEQUENCE [LARGE SCALE GENOMIC DNA]</scope>
    <source>
        <strain evidence="3 4">HMF5036</strain>
    </source>
</reference>
<protein>
    <recommendedName>
        <fullName evidence="5">Curlin associated repeat-containing protein</fullName>
    </recommendedName>
</protein>
<feature type="region of interest" description="Disordered" evidence="1">
    <location>
        <begin position="95"/>
        <end position="158"/>
    </location>
</feature>
<evidence type="ECO:0000313" key="4">
    <source>
        <dbReference type="Proteomes" id="UP000664795"/>
    </source>
</evidence>
<gene>
    <name evidence="3" type="ORF">J2I48_11280</name>
</gene>